<reference evidence="2 3" key="1">
    <citation type="journal article" date="2012" name="Science">
        <title>The Paleozoic origin of enzymatic lignin decomposition reconstructed from 31 fungal genomes.</title>
        <authorList>
            <person name="Floudas D."/>
            <person name="Binder M."/>
            <person name="Riley R."/>
            <person name="Barry K."/>
            <person name="Blanchette R.A."/>
            <person name="Henrissat B."/>
            <person name="Martinez A.T."/>
            <person name="Otillar R."/>
            <person name="Spatafora J.W."/>
            <person name="Yadav J.S."/>
            <person name="Aerts A."/>
            <person name="Benoit I."/>
            <person name="Boyd A."/>
            <person name="Carlson A."/>
            <person name="Copeland A."/>
            <person name="Coutinho P.M."/>
            <person name="de Vries R.P."/>
            <person name="Ferreira P."/>
            <person name="Findley K."/>
            <person name="Foster B."/>
            <person name="Gaskell J."/>
            <person name="Glotzer D."/>
            <person name="Gorecki P."/>
            <person name="Heitman J."/>
            <person name="Hesse C."/>
            <person name="Hori C."/>
            <person name="Igarashi K."/>
            <person name="Jurgens J.A."/>
            <person name="Kallen N."/>
            <person name="Kersten P."/>
            <person name="Kohler A."/>
            <person name="Kuees U."/>
            <person name="Kumar T.K.A."/>
            <person name="Kuo A."/>
            <person name="LaButti K."/>
            <person name="Larrondo L.F."/>
            <person name="Lindquist E."/>
            <person name="Ling A."/>
            <person name="Lombard V."/>
            <person name="Lucas S."/>
            <person name="Lundell T."/>
            <person name="Martin R."/>
            <person name="McLaughlin D.J."/>
            <person name="Morgenstern I."/>
            <person name="Morin E."/>
            <person name="Murat C."/>
            <person name="Nagy L.G."/>
            <person name="Nolan M."/>
            <person name="Ohm R.A."/>
            <person name="Patyshakuliyeva A."/>
            <person name="Rokas A."/>
            <person name="Ruiz-Duenas F.J."/>
            <person name="Sabat G."/>
            <person name="Salamov A."/>
            <person name="Samejima M."/>
            <person name="Schmutz J."/>
            <person name="Slot J.C."/>
            <person name="St John F."/>
            <person name="Stenlid J."/>
            <person name="Sun H."/>
            <person name="Sun S."/>
            <person name="Syed K."/>
            <person name="Tsang A."/>
            <person name="Wiebenga A."/>
            <person name="Young D."/>
            <person name="Pisabarro A."/>
            <person name="Eastwood D.C."/>
            <person name="Martin F."/>
            <person name="Cullen D."/>
            <person name="Grigoriev I.V."/>
            <person name="Hibbett D.S."/>
        </authorList>
    </citation>
    <scope>NUCLEOTIDE SEQUENCE [LARGE SCALE GENOMIC DNA]</scope>
    <source>
        <strain evidence="2 3">MD-104</strain>
    </source>
</reference>
<accession>A0A2H3IY50</accession>
<name>A0A2H3IY50_WOLCO</name>
<feature type="region of interest" description="Disordered" evidence="1">
    <location>
        <begin position="36"/>
        <end position="55"/>
    </location>
</feature>
<keyword evidence="3" id="KW-1185">Reference proteome</keyword>
<protein>
    <submittedName>
        <fullName evidence="2">Uncharacterized protein</fullName>
    </submittedName>
</protein>
<dbReference type="OrthoDB" id="3255996at2759"/>
<evidence type="ECO:0000313" key="3">
    <source>
        <dbReference type="Proteomes" id="UP000218811"/>
    </source>
</evidence>
<sequence>MSHIQKPDLGKNISVSGWDDDSLTWALISAIQDDKGIKQGLYPPPGQNVSTAQEG</sequence>
<gene>
    <name evidence="2" type="ORF">WOLCODRAFT_78833</name>
</gene>
<proteinExistence type="predicted"/>
<dbReference type="Proteomes" id="UP000218811">
    <property type="component" value="Unassembled WGS sequence"/>
</dbReference>
<evidence type="ECO:0000256" key="1">
    <source>
        <dbReference type="SAM" id="MobiDB-lite"/>
    </source>
</evidence>
<dbReference type="EMBL" id="KB467832">
    <property type="protein sequence ID" value="PCH34930.1"/>
    <property type="molecule type" value="Genomic_DNA"/>
</dbReference>
<organism evidence="2 3">
    <name type="scientific">Wolfiporia cocos (strain MD-104)</name>
    <name type="common">Brown rot fungus</name>
    <dbReference type="NCBI Taxonomy" id="742152"/>
    <lineage>
        <taxon>Eukaryota</taxon>
        <taxon>Fungi</taxon>
        <taxon>Dikarya</taxon>
        <taxon>Basidiomycota</taxon>
        <taxon>Agaricomycotina</taxon>
        <taxon>Agaricomycetes</taxon>
        <taxon>Polyporales</taxon>
        <taxon>Phaeolaceae</taxon>
        <taxon>Wolfiporia</taxon>
    </lineage>
</organism>
<evidence type="ECO:0000313" key="2">
    <source>
        <dbReference type="EMBL" id="PCH34930.1"/>
    </source>
</evidence>
<dbReference type="AlphaFoldDB" id="A0A2H3IY50"/>